<name>A0ABD1NLY6_9FABA</name>
<keyword evidence="3" id="KW-1185">Reference proteome</keyword>
<evidence type="ECO:0000313" key="2">
    <source>
        <dbReference type="EMBL" id="KAL2349152.1"/>
    </source>
</evidence>
<reference evidence="2 3" key="1">
    <citation type="submission" date="2024-08" db="EMBL/GenBank/DDBJ databases">
        <title>Insights into the chromosomal genome structure of Flemingia macrophylla.</title>
        <authorList>
            <person name="Ding Y."/>
            <person name="Zhao Y."/>
            <person name="Bi W."/>
            <person name="Wu M."/>
            <person name="Zhao G."/>
            <person name="Gong Y."/>
            <person name="Li W."/>
            <person name="Zhang P."/>
        </authorList>
    </citation>
    <scope>NUCLEOTIDE SEQUENCE [LARGE SCALE GENOMIC DNA]</scope>
    <source>
        <strain evidence="2">DYQJB</strain>
        <tissue evidence="2">Leaf</tissue>
    </source>
</reference>
<protein>
    <recommendedName>
        <fullName evidence="4">ATPase AAA-type core domain-containing protein</fullName>
    </recommendedName>
</protein>
<dbReference type="Gene3D" id="3.40.50.300">
    <property type="entry name" value="P-loop containing nucleotide triphosphate hydrolases"/>
    <property type="match status" value="1"/>
</dbReference>
<dbReference type="AlphaFoldDB" id="A0ABD1NLY6"/>
<dbReference type="Proteomes" id="UP001603857">
    <property type="component" value="Unassembled WGS sequence"/>
</dbReference>
<gene>
    <name evidence="2" type="ORF">Fmac_003152</name>
</gene>
<evidence type="ECO:0000256" key="1">
    <source>
        <dbReference type="SAM" id="MobiDB-lite"/>
    </source>
</evidence>
<dbReference type="InterPro" id="IPR027417">
    <property type="entry name" value="P-loop_NTPase"/>
</dbReference>
<sequence>MRAEMESCTSNSSDSKNHLRAEEAIGGNAQALQALRELIIFPLHFSHEAQKLGLKWPRGLLLYGPPGTGKLFWSVGHIGQLSVHTLFIEHMLVKVREFSVRLFQRLHLT</sequence>
<evidence type="ECO:0008006" key="4">
    <source>
        <dbReference type="Google" id="ProtNLM"/>
    </source>
</evidence>
<feature type="region of interest" description="Disordered" evidence="1">
    <location>
        <begin position="1"/>
        <end position="20"/>
    </location>
</feature>
<accession>A0ABD1NLY6</accession>
<dbReference type="SUPFAM" id="SSF52540">
    <property type="entry name" value="P-loop containing nucleoside triphosphate hydrolases"/>
    <property type="match status" value="1"/>
</dbReference>
<comment type="caution">
    <text evidence="2">The sequence shown here is derived from an EMBL/GenBank/DDBJ whole genome shotgun (WGS) entry which is preliminary data.</text>
</comment>
<proteinExistence type="predicted"/>
<evidence type="ECO:0000313" key="3">
    <source>
        <dbReference type="Proteomes" id="UP001603857"/>
    </source>
</evidence>
<organism evidence="2 3">
    <name type="scientific">Flemingia macrophylla</name>
    <dbReference type="NCBI Taxonomy" id="520843"/>
    <lineage>
        <taxon>Eukaryota</taxon>
        <taxon>Viridiplantae</taxon>
        <taxon>Streptophyta</taxon>
        <taxon>Embryophyta</taxon>
        <taxon>Tracheophyta</taxon>
        <taxon>Spermatophyta</taxon>
        <taxon>Magnoliopsida</taxon>
        <taxon>eudicotyledons</taxon>
        <taxon>Gunneridae</taxon>
        <taxon>Pentapetalae</taxon>
        <taxon>rosids</taxon>
        <taxon>fabids</taxon>
        <taxon>Fabales</taxon>
        <taxon>Fabaceae</taxon>
        <taxon>Papilionoideae</taxon>
        <taxon>50 kb inversion clade</taxon>
        <taxon>NPAAA clade</taxon>
        <taxon>indigoferoid/millettioid clade</taxon>
        <taxon>Phaseoleae</taxon>
        <taxon>Flemingia</taxon>
    </lineage>
</organism>
<dbReference type="EMBL" id="JBGMDY010000001">
    <property type="protein sequence ID" value="KAL2349152.1"/>
    <property type="molecule type" value="Genomic_DNA"/>
</dbReference>